<comment type="similarity">
    <text evidence="2">Belongs to the virb1 family.</text>
</comment>
<proteinExistence type="inferred from homology"/>
<dbReference type="GO" id="GO:0008933">
    <property type="term" value="F:peptidoglycan lytic transglycosylase activity"/>
    <property type="evidence" value="ECO:0007669"/>
    <property type="project" value="InterPro"/>
</dbReference>
<evidence type="ECO:0000256" key="1">
    <source>
        <dbReference type="ARBA" id="ARBA00007734"/>
    </source>
</evidence>
<evidence type="ECO:0000313" key="6">
    <source>
        <dbReference type="EMBL" id="MBB5751189.1"/>
    </source>
</evidence>
<dbReference type="GO" id="GO:0000270">
    <property type="term" value="P:peptidoglycan metabolic process"/>
    <property type="evidence" value="ECO:0007669"/>
    <property type="project" value="InterPro"/>
</dbReference>
<dbReference type="PANTHER" id="PTHR37423">
    <property type="entry name" value="SOLUBLE LYTIC MUREIN TRANSGLYCOSYLASE-RELATED"/>
    <property type="match status" value="1"/>
</dbReference>
<comment type="similarity">
    <text evidence="1">Belongs to the transglycosylase Slt family.</text>
</comment>
<dbReference type="Gene3D" id="1.10.530.10">
    <property type="match status" value="1"/>
</dbReference>
<dbReference type="PROSITE" id="PS00922">
    <property type="entry name" value="TRANSGLYCOSYLASE"/>
    <property type="match status" value="1"/>
</dbReference>
<evidence type="ECO:0000313" key="7">
    <source>
        <dbReference type="Proteomes" id="UP000523821"/>
    </source>
</evidence>
<dbReference type="GO" id="GO:0004553">
    <property type="term" value="F:hydrolase activity, hydrolyzing O-glycosyl compounds"/>
    <property type="evidence" value="ECO:0007669"/>
    <property type="project" value="InterPro"/>
</dbReference>
<reference evidence="6 7" key="1">
    <citation type="submission" date="2020-08" db="EMBL/GenBank/DDBJ databases">
        <title>Genomic Encyclopedia of Type Strains, Phase IV (KMG-IV): sequencing the most valuable type-strain genomes for metagenomic binning, comparative biology and taxonomic classification.</title>
        <authorList>
            <person name="Goeker M."/>
        </authorList>
    </citation>
    <scope>NUCLEOTIDE SEQUENCE [LARGE SCALE GENOMIC DNA]</scope>
    <source>
        <strain evidence="6 7">DSM 16268</strain>
    </source>
</reference>
<dbReference type="PANTHER" id="PTHR37423:SF2">
    <property type="entry name" value="MEMBRANE-BOUND LYTIC MUREIN TRANSGLYCOSYLASE C"/>
    <property type="match status" value="1"/>
</dbReference>
<dbReference type="SUPFAM" id="SSF53955">
    <property type="entry name" value="Lysozyme-like"/>
    <property type="match status" value="1"/>
</dbReference>
<dbReference type="EMBL" id="JACHOO010000001">
    <property type="protein sequence ID" value="MBB5751189.1"/>
    <property type="molecule type" value="Genomic_DNA"/>
</dbReference>
<dbReference type="EC" id="3.2.1.-" evidence="6"/>
<comment type="caution">
    <text evidence="6">The sequence shown here is derived from an EMBL/GenBank/DDBJ whole genome shotgun (WGS) entry which is preliminary data.</text>
</comment>
<protein>
    <submittedName>
        <fullName evidence="6">Soluble lytic murein transglycosylase</fullName>
        <ecNumber evidence="6">3.2.1.-</ecNumber>
    </submittedName>
</protein>
<feature type="chain" id="PRO_5030652914" evidence="4">
    <location>
        <begin position="27"/>
        <end position="708"/>
    </location>
</feature>
<dbReference type="SUPFAM" id="SSF48435">
    <property type="entry name" value="Bacterial muramidases"/>
    <property type="match status" value="1"/>
</dbReference>
<evidence type="ECO:0000256" key="3">
    <source>
        <dbReference type="ARBA" id="ARBA00022729"/>
    </source>
</evidence>
<dbReference type="Pfam" id="PF01464">
    <property type="entry name" value="SLT"/>
    <property type="match status" value="1"/>
</dbReference>
<dbReference type="Gene3D" id="1.25.20.10">
    <property type="entry name" value="Bacterial muramidases"/>
    <property type="match status" value="1"/>
</dbReference>
<gene>
    <name evidence="6" type="ORF">GGQ63_000232</name>
</gene>
<keyword evidence="6" id="KW-0326">Glycosidase</keyword>
<dbReference type="InterPro" id="IPR023346">
    <property type="entry name" value="Lysozyme-like_dom_sf"/>
</dbReference>
<sequence>MRRRAVAGRSLASVLALLVAGEAAFASAPMPRPNPVRVADAGDITGAVIPVAKPALVRPVQASAAGAAASGLLESLSPSNVGLKAALALIDDGNVGKALAVARLMPDPVARNIVEWLVAQSGSPDVPVEQITAVSLELAHWPGQAMLRRRAEQALARSNEQPARIIDAFRGSPPSSDEGVALLVRAYLAAGRAKDAAAVIRPKWRSEELSPALQLTVTKEFANLLTPADHKARMAMFFYRGNAEAALQVAQFLDKDTRALAQAWAAVIRRQKNADALLAALPAKMKRDPGYLFAQVQQLRRAEKYRDATKMMLEAPRDAASLVDPDAWWVERRVLSRELLDLGDPRTAYRLAAAHSAESSAERAEAEFHAGWYALRFIGDAKTARRHFEEIQRISSMPISQARAEYWLARTAEAAGDKGEAERQYRRAAAYPTTYYGQLATARLGIRELSIPRAPRIDKAALARFEARDLVRAHRLLEAAGADRLARQFLNHLADTLSEPVEIAILADMAEKEGDHQTALAIGKKAQGRGLPVDALAYPVAAIPKSAKTAGVERSVVYAIARQESGFNPGAVSRAGARGLLQLMPATARITAKAAGLPYSEKRLTSDPAYNATLGAAHLGDLFDGFNGSYIMTFAAYNAGRSRVLKWVADYGDPRDPGVDVVDWIERIPYTETRNYVMRCMENLQVYRARLGEPALKIERDLRRGGPA</sequence>
<dbReference type="AlphaFoldDB" id="A0A7W9CT73"/>
<dbReference type="GO" id="GO:0016020">
    <property type="term" value="C:membrane"/>
    <property type="evidence" value="ECO:0007669"/>
    <property type="project" value="InterPro"/>
</dbReference>
<dbReference type="CDD" id="cd13401">
    <property type="entry name" value="Slt70-like"/>
    <property type="match status" value="1"/>
</dbReference>
<dbReference type="InterPro" id="IPR000189">
    <property type="entry name" value="Transglyc_AS"/>
</dbReference>
<dbReference type="Proteomes" id="UP000523821">
    <property type="component" value="Unassembled WGS sequence"/>
</dbReference>
<dbReference type="InterPro" id="IPR008258">
    <property type="entry name" value="Transglycosylase_SLT_dom_1"/>
</dbReference>
<evidence type="ECO:0000259" key="5">
    <source>
        <dbReference type="Pfam" id="PF01464"/>
    </source>
</evidence>
<dbReference type="InterPro" id="IPR008939">
    <property type="entry name" value="Lytic_TGlycosylase_superhlx_U"/>
</dbReference>
<accession>A0A7W9CT73</accession>
<organism evidence="6 7">
    <name type="scientific">Prosthecomicrobium pneumaticum</name>
    <dbReference type="NCBI Taxonomy" id="81895"/>
    <lineage>
        <taxon>Bacteria</taxon>
        <taxon>Pseudomonadati</taxon>
        <taxon>Pseudomonadota</taxon>
        <taxon>Alphaproteobacteria</taxon>
        <taxon>Hyphomicrobiales</taxon>
        <taxon>Kaistiaceae</taxon>
        <taxon>Prosthecomicrobium</taxon>
    </lineage>
</organism>
<keyword evidence="6" id="KW-0378">Hydrolase</keyword>
<feature type="domain" description="Transglycosylase SLT" evidence="5">
    <location>
        <begin position="544"/>
        <end position="652"/>
    </location>
</feature>
<evidence type="ECO:0000256" key="2">
    <source>
        <dbReference type="ARBA" id="ARBA00009387"/>
    </source>
</evidence>
<keyword evidence="3 4" id="KW-0732">Signal</keyword>
<evidence type="ECO:0000256" key="4">
    <source>
        <dbReference type="SAM" id="SignalP"/>
    </source>
</evidence>
<name>A0A7W9CT73_9HYPH</name>
<dbReference type="GO" id="GO:0042597">
    <property type="term" value="C:periplasmic space"/>
    <property type="evidence" value="ECO:0007669"/>
    <property type="project" value="InterPro"/>
</dbReference>
<feature type="signal peptide" evidence="4">
    <location>
        <begin position="1"/>
        <end position="26"/>
    </location>
</feature>
<keyword evidence="7" id="KW-1185">Reference proteome</keyword>
<dbReference type="RefSeq" id="WP_183851765.1">
    <property type="nucleotide sequence ID" value="NZ_JACHOO010000001.1"/>
</dbReference>